<dbReference type="EMBL" id="PDCK01000044">
    <property type="protein sequence ID" value="PRQ22276.1"/>
    <property type="molecule type" value="Genomic_DNA"/>
</dbReference>
<dbReference type="Gene3D" id="1.10.510.10">
    <property type="entry name" value="Transferase(Phosphotransferase) domain 1"/>
    <property type="match status" value="1"/>
</dbReference>
<accession>A0A2P6PK39</accession>
<dbReference type="AlphaFoldDB" id="A0A2P6PK39"/>
<dbReference type="Proteomes" id="UP000238479">
    <property type="component" value="Chromosome 6"/>
</dbReference>
<evidence type="ECO:0000313" key="1">
    <source>
        <dbReference type="EMBL" id="PRQ22276.1"/>
    </source>
</evidence>
<reference evidence="1 2" key="1">
    <citation type="journal article" date="2018" name="Nat. Genet.">
        <title>The Rosa genome provides new insights in the design of modern roses.</title>
        <authorList>
            <person name="Bendahmane M."/>
        </authorList>
    </citation>
    <scope>NUCLEOTIDE SEQUENCE [LARGE SCALE GENOMIC DNA]</scope>
    <source>
        <strain evidence="2">cv. Old Blush</strain>
    </source>
</reference>
<keyword evidence="2" id="KW-1185">Reference proteome</keyword>
<evidence type="ECO:0000313" key="2">
    <source>
        <dbReference type="Proteomes" id="UP000238479"/>
    </source>
</evidence>
<organism evidence="1 2">
    <name type="scientific">Rosa chinensis</name>
    <name type="common">China rose</name>
    <dbReference type="NCBI Taxonomy" id="74649"/>
    <lineage>
        <taxon>Eukaryota</taxon>
        <taxon>Viridiplantae</taxon>
        <taxon>Streptophyta</taxon>
        <taxon>Embryophyta</taxon>
        <taxon>Tracheophyta</taxon>
        <taxon>Spermatophyta</taxon>
        <taxon>Magnoliopsida</taxon>
        <taxon>eudicotyledons</taxon>
        <taxon>Gunneridae</taxon>
        <taxon>Pentapetalae</taxon>
        <taxon>rosids</taxon>
        <taxon>fabids</taxon>
        <taxon>Rosales</taxon>
        <taxon>Rosaceae</taxon>
        <taxon>Rosoideae</taxon>
        <taxon>Rosoideae incertae sedis</taxon>
        <taxon>Rosa</taxon>
    </lineage>
</organism>
<protein>
    <submittedName>
        <fullName evidence="1">Uncharacterized protein</fullName>
    </submittedName>
</protein>
<gene>
    <name evidence="1" type="ORF">RchiOBHm_Chr6g0248531</name>
</gene>
<name>A0A2P6PK39_ROSCH</name>
<sequence length="86" mass="9628">MLRNQAGEYHEHIIPYVKSHASGGQVQTIMDPKISMEVGGAEPIHQQLHDFLALALLCNEDKSEERPDMIDVAKELVRIENFISSG</sequence>
<comment type="caution">
    <text evidence="1">The sequence shown here is derived from an EMBL/GenBank/DDBJ whole genome shotgun (WGS) entry which is preliminary data.</text>
</comment>
<proteinExistence type="predicted"/>
<dbReference type="Gramene" id="PRQ22276">
    <property type="protein sequence ID" value="PRQ22276"/>
    <property type="gene ID" value="RchiOBHm_Chr6g0248531"/>
</dbReference>